<protein>
    <submittedName>
        <fullName evidence="2">Uncharacterized protein</fullName>
    </submittedName>
</protein>
<organism evidence="2 3">
    <name type="scientific">Alkalimonas amylolytica</name>
    <dbReference type="NCBI Taxonomy" id="152573"/>
    <lineage>
        <taxon>Bacteria</taxon>
        <taxon>Pseudomonadati</taxon>
        <taxon>Pseudomonadota</taxon>
        <taxon>Gammaproteobacteria</taxon>
        <taxon>Alkalimonas</taxon>
    </lineage>
</organism>
<dbReference type="Proteomes" id="UP000198773">
    <property type="component" value="Unassembled WGS sequence"/>
</dbReference>
<keyword evidence="3" id="KW-1185">Reference proteome</keyword>
<feature type="compositionally biased region" description="Low complexity" evidence="1">
    <location>
        <begin position="103"/>
        <end position="115"/>
    </location>
</feature>
<dbReference type="RefSeq" id="WP_139243722.1">
    <property type="nucleotide sequence ID" value="NZ_FNRM01000007.1"/>
</dbReference>
<dbReference type="EMBL" id="FNRM01000007">
    <property type="protein sequence ID" value="SEA84226.1"/>
    <property type="molecule type" value="Genomic_DNA"/>
</dbReference>
<evidence type="ECO:0000313" key="2">
    <source>
        <dbReference type="EMBL" id="SEA84226.1"/>
    </source>
</evidence>
<gene>
    <name evidence="2" type="ORF">SAMN04488051_10722</name>
</gene>
<sequence>MSSLPPSWSDAVDESEQRQIRVHAVPCWQRWRLPLLLALLGHASIGLLLVQHTWQRPLSPEEPARAIEAYFYQPPPVVSAAEPEEPAVTLEMQEEAAAITAEHTETPADATTPTTGLPKPSDESASSSQSLDGNLAERRGSMMDRALQQLQSTGDLANAHRTQQLQRHAQPKITVEKRYQEIHDGSQPIRNSRGCLSGDPSVDGFGFDGLMAAKYVPCGDEISAGQQLQEILQRRSRHLGRSE</sequence>
<name>A0A1H4EH16_ALKAM</name>
<dbReference type="OrthoDB" id="5768911at2"/>
<evidence type="ECO:0000256" key="1">
    <source>
        <dbReference type="SAM" id="MobiDB-lite"/>
    </source>
</evidence>
<evidence type="ECO:0000313" key="3">
    <source>
        <dbReference type="Proteomes" id="UP000198773"/>
    </source>
</evidence>
<dbReference type="AlphaFoldDB" id="A0A1H4EH16"/>
<accession>A0A1H4EH16</accession>
<reference evidence="2 3" key="1">
    <citation type="submission" date="2016-10" db="EMBL/GenBank/DDBJ databases">
        <authorList>
            <person name="de Groot N.N."/>
        </authorList>
    </citation>
    <scope>NUCLEOTIDE SEQUENCE [LARGE SCALE GENOMIC DNA]</scope>
    <source>
        <strain evidence="2 3">CGMCC 1.3430</strain>
    </source>
</reference>
<dbReference type="STRING" id="152573.SAMN04488051_10722"/>
<feature type="region of interest" description="Disordered" evidence="1">
    <location>
        <begin position="103"/>
        <end position="132"/>
    </location>
</feature>
<proteinExistence type="predicted"/>